<dbReference type="Pfam" id="PF16297">
    <property type="entry name" value="DUF4939"/>
    <property type="match status" value="1"/>
</dbReference>
<dbReference type="AlphaFoldDB" id="A0A8C6KA79"/>
<dbReference type="InterPro" id="IPR032549">
    <property type="entry name" value="DUF4939"/>
</dbReference>
<reference evidence="2" key="2">
    <citation type="submission" date="2025-08" db="UniProtKB">
        <authorList>
            <consortium name="Ensembl"/>
        </authorList>
    </citation>
    <scope>IDENTIFICATION</scope>
</reference>
<dbReference type="Ensembl" id="ENSNFUT00015000932.1">
    <property type="protein sequence ID" value="ENSNFUP00015000849.1"/>
    <property type="gene ID" value="ENSNFUG00015000521.1"/>
</dbReference>
<keyword evidence="3" id="KW-1185">Reference proteome</keyword>
<name>A0A8C6KA79_NOTFU</name>
<dbReference type="Proteomes" id="UP000694548">
    <property type="component" value="Chromosome sgr05"/>
</dbReference>
<evidence type="ECO:0000313" key="3">
    <source>
        <dbReference type="Proteomes" id="UP000694548"/>
    </source>
</evidence>
<sequence length="148" mass="16594">MTESKVDPAEFTHLRVKVAQLRTTLDQRTAEMNQLRAVTDRQATKIEPRLSLPEKWDGTRGSPEGMLATLAMTFECQPARYPTSCSRVALLTSLLAGRAGEWAAALYNQKSPACNDYETFVKEMKKTFLHLWPGVGAWGWDGALVLHR</sequence>
<dbReference type="GeneTree" id="ENSGT01010000228637"/>
<feature type="domain" description="DUF4939" evidence="1">
    <location>
        <begin position="40"/>
        <end position="128"/>
    </location>
</feature>
<organism evidence="2 3">
    <name type="scientific">Nothobranchius furzeri</name>
    <name type="common">Turquoise killifish</name>
    <dbReference type="NCBI Taxonomy" id="105023"/>
    <lineage>
        <taxon>Eukaryota</taxon>
        <taxon>Metazoa</taxon>
        <taxon>Chordata</taxon>
        <taxon>Craniata</taxon>
        <taxon>Vertebrata</taxon>
        <taxon>Euteleostomi</taxon>
        <taxon>Actinopterygii</taxon>
        <taxon>Neopterygii</taxon>
        <taxon>Teleostei</taxon>
        <taxon>Neoteleostei</taxon>
        <taxon>Acanthomorphata</taxon>
        <taxon>Ovalentaria</taxon>
        <taxon>Atherinomorphae</taxon>
        <taxon>Cyprinodontiformes</taxon>
        <taxon>Nothobranchiidae</taxon>
        <taxon>Nothobranchius</taxon>
    </lineage>
</organism>
<accession>A0A8C6KA79</accession>
<protein>
    <recommendedName>
        <fullName evidence="1">DUF4939 domain-containing protein</fullName>
    </recommendedName>
</protein>
<evidence type="ECO:0000313" key="2">
    <source>
        <dbReference type="Ensembl" id="ENSNFUP00015000849.1"/>
    </source>
</evidence>
<evidence type="ECO:0000259" key="1">
    <source>
        <dbReference type="Pfam" id="PF16297"/>
    </source>
</evidence>
<reference evidence="2" key="3">
    <citation type="submission" date="2025-09" db="UniProtKB">
        <authorList>
            <consortium name="Ensembl"/>
        </authorList>
    </citation>
    <scope>IDENTIFICATION</scope>
</reference>
<reference evidence="2" key="1">
    <citation type="submission" date="2014-08" db="EMBL/GenBank/DDBJ databases">
        <authorList>
            <person name="Senf B."/>
            <person name="Petzold A."/>
            <person name="Downie B.R."/>
            <person name="Koch P."/>
            <person name="Platzer M."/>
        </authorList>
    </citation>
    <scope>NUCLEOTIDE SEQUENCE [LARGE SCALE GENOMIC DNA]</scope>
    <source>
        <strain evidence="2">GRZ</strain>
    </source>
</reference>
<proteinExistence type="predicted"/>